<comment type="catalytic activity">
    <reaction evidence="5 6">
        <text>Exonucleolytic cleavage in either 5'- to 3'- or 3'- to 5'-direction to yield nucleoside 5'-phosphates.</text>
        <dbReference type="EC" id="3.1.11.6"/>
    </reaction>
</comment>
<gene>
    <name evidence="5" type="primary">xseA</name>
    <name evidence="10" type="ORF">GGD89_003188</name>
</gene>
<comment type="subunit">
    <text evidence="5">Heterooligomer composed of large and small subunits.</text>
</comment>
<dbReference type="Pfam" id="PF13742">
    <property type="entry name" value="tRNA_anti_2"/>
    <property type="match status" value="1"/>
</dbReference>
<dbReference type="GO" id="GO:0005737">
    <property type="term" value="C:cytoplasm"/>
    <property type="evidence" value="ECO:0007669"/>
    <property type="project" value="UniProtKB-SubCell"/>
</dbReference>
<dbReference type="PANTHER" id="PTHR30008:SF0">
    <property type="entry name" value="EXODEOXYRIBONUCLEASE 7 LARGE SUBUNIT"/>
    <property type="match status" value="1"/>
</dbReference>
<dbReference type="HAMAP" id="MF_00378">
    <property type="entry name" value="Exonuc_7_L"/>
    <property type="match status" value="1"/>
</dbReference>
<keyword evidence="4 5" id="KW-0269">Exonuclease</keyword>
<dbReference type="EC" id="3.1.11.6" evidence="5"/>
<dbReference type="GO" id="GO:0008855">
    <property type="term" value="F:exodeoxyribonuclease VII activity"/>
    <property type="evidence" value="ECO:0007669"/>
    <property type="project" value="UniProtKB-UniRule"/>
</dbReference>
<sequence>MTTETPPGLEPTHNLPEVSVSDLSQTLKRTVESAFGRVRVRGEISQPKVAGSGHCYLRLKDDAAVLDAVIWRGSMAKLSIKPEEGLEVIATGRLTTYPGRSSYQIVIESLDLAGEGALLKMLEERKRRLAAEGLFDAARKRSIPFLPGVVGVVTSPTGAVIRDILHRLNDRFPRRVLVWPTRVQGEGAAAEIAAAIRGFNALPVGGAVPRPDVLIVARGGGSLDDLMAFNEEAVVRAAADSAIPLVSAVGHETDTTLIDLAADLRALTPTGAAEMVVPVRLDLLAQVTDDGRRLLGAMGRLLEERRTRVEGLARGLPNLARLAEDLARRLDDREHRLSLAWARLLDQRQAAVDHAAARLRGPREVVALRAGDLRALARALDAAMGRAVDQAGWRLDGRARMLESLSFQRVLDRGFVLVRDAEARPVTDPEGLTEGQPLTLAFAGARTVGVTVRGAGGEGGETGGAPPVPRARRRPARRTSADDRQGDLLGGA</sequence>
<feature type="region of interest" description="Disordered" evidence="7">
    <location>
        <begin position="452"/>
        <end position="492"/>
    </location>
</feature>
<feature type="domain" description="OB-fold nucleic acid binding" evidence="9">
    <location>
        <begin position="19"/>
        <end position="110"/>
    </location>
</feature>
<evidence type="ECO:0000256" key="5">
    <source>
        <dbReference type="HAMAP-Rule" id="MF_00378"/>
    </source>
</evidence>
<evidence type="ECO:0000313" key="10">
    <source>
        <dbReference type="EMBL" id="MBB4267542.1"/>
    </source>
</evidence>
<evidence type="ECO:0000256" key="4">
    <source>
        <dbReference type="ARBA" id="ARBA00022839"/>
    </source>
</evidence>
<protein>
    <recommendedName>
        <fullName evidence="5">Exodeoxyribonuclease 7 large subunit</fullName>
        <ecNumber evidence="5">3.1.11.6</ecNumber>
    </recommendedName>
    <alternativeName>
        <fullName evidence="5">Exodeoxyribonuclease VII large subunit</fullName>
        <shortName evidence="5">Exonuclease VII large subunit</shortName>
    </alternativeName>
</protein>
<feature type="domain" description="Exonuclease VII large subunit C-terminal" evidence="8">
    <location>
        <begin position="134"/>
        <end position="444"/>
    </location>
</feature>
<dbReference type="Proteomes" id="UP000554286">
    <property type="component" value="Unassembled WGS sequence"/>
</dbReference>
<reference evidence="10 11" key="1">
    <citation type="submission" date="2020-08" db="EMBL/GenBank/DDBJ databases">
        <title>Genome sequencing of Purple Non-Sulfur Bacteria from various extreme environments.</title>
        <authorList>
            <person name="Mayer M."/>
        </authorList>
    </citation>
    <scope>NUCLEOTIDE SEQUENCE [LARGE SCALE GENOMIC DNA]</scope>
    <source>
        <strain evidence="10 11">JA131</strain>
    </source>
</reference>
<comment type="subcellular location">
    <subcellularLocation>
        <location evidence="5 6">Cytoplasm</location>
    </subcellularLocation>
</comment>
<comment type="function">
    <text evidence="5">Bidirectionally degrades single-stranded DNA into large acid-insoluble oligonucleotides, which are then degraded further into small acid-soluble oligonucleotides.</text>
</comment>
<dbReference type="InterPro" id="IPR025824">
    <property type="entry name" value="OB-fold_nuc-bd_dom"/>
</dbReference>
<dbReference type="AlphaFoldDB" id="A0A7W6WBH6"/>
<dbReference type="GO" id="GO:0003676">
    <property type="term" value="F:nucleic acid binding"/>
    <property type="evidence" value="ECO:0007669"/>
    <property type="project" value="InterPro"/>
</dbReference>
<dbReference type="EMBL" id="JACIGK010000029">
    <property type="protein sequence ID" value="MBB4267542.1"/>
    <property type="molecule type" value="Genomic_DNA"/>
</dbReference>
<feature type="compositionally biased region" description="Gly residues" evidence="7">
    <location>
        <begin position="454"/>
        <end position="463"/>
    </location>
</feature>
<organism evidence="10 11">
    <name type="scientific">Roseospira visakhapatnamensis</name>
    <dbReference type="NCBI Taxonomy" id="390880"/>
    <lineage>
        <taxon>Bacteria</taxon>
        <taxon>Pseudomonadati</taxon>
        <taxon>Pseudomonadota</taxon>
        <taxon>Alphaproteobacteria</taxon>
        <taxon>Rhodospirillales</taxon>
        <taxon>Rhodospirillaceae</taxon>
        <taxon>Roseospira</taxon>
    </lineage>
</organism>
<name>A0A7W6WBH6_9PROT</name>
<keyword evidence="11" id="KW-1185">Reference proteome</keyword>
<keyword evidence="3 5" id="KW-0378">Hydrolase</keyword>
<dbReference type="InterPro" id="IPR020579">
    <property type="entry name" value="Exonuc_VII_lsu_C"/>
</dbReference>
<dbReference type="NCBIfam" id="TIGR00237">
    <property type="entry name" value="xseA"/>
    <property type="match status" value="1"/>
</dbReference>
<comment type="similarity">
    <text evidence="5 6">Belongs to the XseA family.</text>
</comment>
<feature type="region of interest" description="Disordered" evidence="7">
    <location>
        <begin position="1"/>
        <end position="21"/>
    </location>
</feature>
<evidence type="ECO:0000256" key="3">
    <source>
        <dbReference type="ARBA" id="ARBA00022801"/>
    </source>
</evidence>
<accession>A0A7W6WBH6</accession>
<comment type="caution">
    <text evidence="10">The sequence shown here is derived from an EMBL/GenBank/DDBJ whole genome shotgun (WGS) entry which is preliminary data.</text>
</comment>
<dbReference type="GO" id="GO:0009318">
    <property type="term" value="C:exodeoxyribonuclease VII complex"/>
    <property type="evidence" value="ECO:0007669"/>
    <property type="project" value="UniProtKB-UniRule"/>
</dbReference>
<dbReference type="Pfam" id="PF02601">
    <property type="entry name" value="Exonuc_VII_L"/>
    <property type="match status" value="1"/>
</dbReference>
<dbReference type="RefSeq" id="WP_184047087.1">
    <property type="nucleotide sequence ID" value="NZ_JACIGK010000029.1"/>
</dbReference>
<evidence type="ECO:0000256" key="7">
    <source>
        <dbReference type="SAM" id="MobiDB-lite"/>
    </source>
</evidence>
<dbReference type="CDD" id="cd04489">
    <property type="entry name" value="ExoVII_LU_OBF"/>
    <property type="match status" value="1"/>
</dbReference>
<evidence type="ECO:0000256" key="6">
    <source>
        <dbReference type="RuleBase" id="RU004355"/>
    </source>
</evidence>
<evidence type="ECO:0000313" key="11">
    <source>
        <dbReference type="Proteomes" id="UP000554286"/>
    </source>
</evidence>
<evidence type="ECO:0000259" key="8">
    <source>
        <dbReference type="Pfam" id="PF02601"/>
    </source>
</evidence>
<dbReference type="GO" id="GO:0006308">
    <property type="term" value="P:DNA catabolic process"/>
    <property type="evidence" value="ECO:0007669"/>
    <property type="project" value="UniProtKB-UniRule"/>
</dbReference>
<dbReference type="PANTHER" id="PTHR30008">
    <property type="entry name" value="EXODEOXYRIBONUCLEASE 7 LARGE SUBUNIT"/>
    <property type="match status" value="1"/>
</dbReference>
<keyword evidence="2 5" id="KW-0540">Nuclease</keyword>
<evidence type="ECO:0000256" key="2">
    <source>
        <dbReference type="ARBA" id="ARBA00022722"/>
    </source>
</evidence>
<dbReference type="InterPro" id="IPR003753">
    <property type="entry name" value="Exonuc_VII_L"/>
</dbReference>
<proteinExistence type="inferred from homology"/>
<evidence type="ECO:0000259" key="9">
    <source>
        <dbReference type="Pfam" id="PF13742"/>
    </source>
</evidence>
<keyword evidence="1 5" id="KW-0963">Cytoplasm</keyword>
<evidence type="ECO:0000256" key="1">
    <source>
        <dbReference type="ARBA" id="ARBA00022490"/>
    </source>
</evidence>